<reference evidence="1 2" key="1">
    <citation type="journal article" date="2009" name="Nat. Genet.">
        <title>The genome of the cucumber, Cucumis sativus L.</title>
        <authorList>
            <person name="Huang S."/>
            <person name="Li R."/>
            <person name="Zhang Z."/>
            <person name="Li L."/>
            <person name="Gu X."/>
            <person name="Fan W."/>
            <person name="Lucas W.J."/>
            <person name="Wang X."/>
            <person name="Xie B."/>
            <person name="Ni P."/>
            <person name="Ren Y."/>
            <person name="Zhu H."/>
            <person name="Li J."/>
            <person name="Lin K."/>
            <person name="Jin W."/>
            <person name="Fei Z."/>
            <person name="Li G."/>
            <person name="Staub J."/>
            <person name="Kilian A."/>
            <person name="van der Vossen E.A."/>
            <person name="Wu Y."/>
            <person name="Guo J."/>
            <person name="He J."/>
            <person name="Jia Z."/>
            <person name="Ren Y."/>
            <person name="Tian G."/>
            <person name="Lu Y."/>
            <person name="Ruan J."/>
            <person name="Qian W."/>
            <person name="Wang M."/>
            <person name="Huang Q."/>
            <person name="Li B."/>
            <person name="Xuan Z."/>
            <person name="Cao J."/>
            <person name="Asan"/>
            <person name="Wu Z."/>
            <person name="Zhang J."/>
            <person name="Cai Q."/>
            <person name="Bai Y."/>
            <person name="Zhao B."/>
            <person name="Han Y."/>
            <person name="Li Y."/>
            <person name="Li X."/>
            <person name="Wang S."/>
            <person name="Shi Q."/>
            <person name="Liu S."/>
            <person name="Cho W.K."/>
            <person name="Kim J.Y."/>
            <person name="Xu Y."/>
            <person name="Heller-Uszynska K."/>
            <person name="Miao H."/>
            <person name="Cheng Z."/>
            <person name="Zhang S."/>
            <person name="Wu J."/>
            <person name="Yang Y."/>
            <person name="Kang H."/>
            <person name="Li M."/>
            <person name="Liang H."/>
            <person name="Ren X."/>
            <person name="Shi Z."/>
            <person name="Wen M."/>
            <person name="Jian M."/>
            <person name="Yang H."/>
            <person name="Zhang G."/>
            <person name="Yang Z."/>
            <person name="Chen R."/>
            <person name="Liu S."/>
            <person name="Li J."/>
            <person name="Ma L."/>
            <person name="Liu H."/>
            <person name="Zhou Y."/>
            <person name="Zhao J."/>
            <person name="Fang X."/>
            <person name="Li G."/>
            <person name="Fang L."/>
            <person name="Li Y."/>
            <person name="Liu D."/>
            <person name="Zheng H."/>
            <person name="Zhang Y."/>
            <person name="Qin N."/>
            <person name="Li Z."/>
            <person name="Yang G."/>
            <person name="Yang S."/>
            <person name="Bolund L."/>
            <person name="Kristiansen K."/>
            <person name="Zheng H."/>
            <person name="Li S."/>
            <person name="Zhang X."/>
            <person name="Yang H."/>
            <person name="Wang J."/>
            <person name="Sun R."/>
            <person name="Zhang B."/>
            <person name="Jiang S."/>
            <person name="Wang J."/>
            <person name="Du Y."/>
            <person name="Li S."/>
        </authorList>
    </citation>
    <scope>NUCLEOTIDE SEQUENCE [LARGE SCALE GENOMIC DNA]</scope>
    <source>
        <strain evidence="2">cv. 9930</strain>
    </source>
</reference>
<gene>
    <name evidence="1" type="ORF">Csa_6G087160</name>
</gene>
<reference evidence="1 2" key="2">
    <citation type="journal article" date="2009" name="PLoS ONE">
        <title>An integrated genetic and cytogenetic map of the cucumber genome.</title>
        <authorList>
            <person name="Ren Y."/>
            <person name="Zhang Z."/>
            <person name="Liu J."/>
            <person name="Staub J.E."/>
            <person name="Han Y."/>
            <person name="Cheng Z."/>
            <person name="Li X."/>
            <person name="Lu J."/>
            <person name="Miao H."/>
            <person name="Kang H."/>
            <person name="Xie B."/>
            <person name="Gu X."/>
            <person name="Wang X."/>
            <person name="Du Y."/>
            <person name="Jin W."/>
            <person name="Huang S."/>
        </authorList>
    </citation>
    <scope>NUCLEOTIDE SEQUENCE [LARGE SCALE GENOMIC DNA]</scope>
    <source>
        <strain evidence="2">cv. 9930</strain>
    </source>
</reference>
<reference evidence="1 2" key="3">
    <citation type="journal article" date="2010" name="BMC Genomics">
        <title>Transcriptome sequencing and comparative analysis of cucumber flowers with different sex types.</title>
        <authorList>
            <person name="Guo S."/>
            <person name="Zheng Y."/>
            <person name="Joung J.G."/>
            <person name="Liu S."/>
            <person name="Zhang Z."/>
            <person name="Crasta O.R."/>
            <person name="Sobral B.W."/>
            <person name="Xu Y."/>
            <person name="Huang S."/>
            <person name="Fei Z."/>
        </authorList>
    </citation>
    <scope>NUCLEOTIDE SEQUENCE [LARGE SCALE GENOMIC DNA]</scope>
    <source>
        <strain evidence="2">cv. 9930</strain>
    </source>
</reference>
<evidence type="ECO:0000313" key="2">
    <source>
        <dbReference type="Proteomes" id="UP000029981"/>
    </source>
</evidence>
<proteinExistence type="predicted"/>
<dbReference type="AlphaFoldDB" id="A0A0A0KEY5"/>
<sequence>MFKERKTLLNPNPFIFLSHSLSRAHLLPAGASPLSVSAPQCRRRLSPIQCCRSLTPLRLHQFSTLFLLLAYSQPKVCWRCLILFIELKLANYGQEKEL</sequence>
<evidence type="ECO:0000313" key="1">
    <source>
        <dbReference type="EMBL" id="KGN46336.1"/>
    </source>
</evidence>
<keyword evidence="2" id="KW-1185">Reference proteome</keyword>
<protein>
    <submittedName>
        <fullName evidence="1">Uncharacterized protein</fullName>
    </submittedName>
</protein>
<dbReference type="EMBL" id="CM002927">
    <property type="protein sequence ID" value="KGN46336.1"/>
    <property type="molecule type" value="Genomic_DNA"/>
</dbReference>
<dbReference type="Proteomes" id="UP000029981">
    <property type="component" value="Chromosome 6"/>
</dbReference>
<dbReference type="Gramene" id="KGN46336">
    <property type="protein sequence ID" value="KGN46336"/>
    <property type="gene ID" value="Csa_6G087160"/>
</dbReference>
<accession>A0A0A0KEY5</accession>
<name>A0A0A0KEY5_CUCSA</name>
<reference evidence="1 2" key="4">
    <citation type="journal article" date="2011" name="BMC Genomics">
        <title>RNA-Seq improves annotation of protein-coding genes in the cucumber genome.</title>
        <authorList>
            <person name="Li Z."/>
            <person name="Zhang Z."/>
            <person name="Yan P."/>
            <person name="Huang S."/>
            <person name="Fei Z."/>
            <person name="Lin K."/>
        </authorList>
    </citation>
    <scope>NUCLEOTIDE SEQUENCE [LARGE SCALE GENOMIC DNA]</scope>
    <source>
        <strain evidence="2">cv. 9930</strain>
    </source>
</reference>
<organism evidence="1 2">
    <name type="scientific">Cucumis sativus</name>
    <name type="common">Cucumber</name>
    <dbReference type="NCBI Taxonomy" id="3659"/>
    <lineage>
        <taxon>Eukaryota</taxon>
        <taxon>Viridiplantae</taxon>
        <taxon>Streptophyta</taxon>
        <taxon>Embryophyta</taxon>
        <taxon>Tracheophyta</taxon>
        <taxon>Spermatophyta</taxon>
        <taxon>Magnoliopsida</taxon>
        <taxon>eudicotyledons</taxon>
        <taxon>Gunneridae</taxon>
        <taxon>Pentapetalae</taxon>
        <taxon>rosids</taxon>
        <taxon>fabids</taxon>
        <taxon>Cucurbitales</taxon>
        <taxon>Cucurbitaceae</taxon>
        <taxon>Benincaseae</taxon>
        <taxon>Cucumis</taxon>
    </lineage>
</organism>